<evidence type="ECO:0000259" key="6">
    <source>
        <dbReference type="Pfam" id="PF00931"/>
    </source>
</evidence>
<proteinExistence type="inferred from homology"/>
<dbReference type="Gene3D" id="3.40.50.300">
    <property type="entry name" value="P-loop containing nucleotide triphosphate hydrolases"/>
    <property type="match status" value="1"/>
</dbReference>
<dbReference type="GO" id="GO:0006952">
    <property type="term" value="P:defense response"/>
    <property type="evidence" value="ECO:0007669"/>
    <property type="project" value="UniProtKB-KW"/>
</dbReference>
<reference evidence="9" key="2">
    <citation type="submission" date="2025-08" db="UniProtKB">
        <authorList>
            <consortium name="RefSeq"/>
        </authorList>
    </citation>
    <scope>IDENTIFICATION</scope>
    <source>
        <tissue evidence="9">Leaf</tissue>
    </source>
</reference>
<dbReference type="SUPFAM" id="SSF52540">
    <property type="entry name" value="P-loop containing nucleoside triphosphate hydrolases"/>
    <property type="match status" value="1"/>
</dbReference>
<dbReference type="Gene3D" id="3.80.10.10">
    <property type="entry name" value="Ribonuclease Inhibitor"/>
    <property type="match status" value="1"/>
</dbReference>
<feature type="domain" description="NB-ARC" evidence="6">
    <location>
        <begin position="154"/>
        <end position="310"/>
    </location>
</feature>
<dbReference type="Pfam" id="PF00931">
    <property type="entry name" value="NB-ARC"/>
    <property type="match status" value="1"/>
</dbReference>
<dbReference type="OrthoDB" id="971758at2759"/>
<feature type="domain" description="Disease resistance protein At4g27190-like leucine-rich repeats" evidence="7">
    <location>
        <begin position="691"/>
        <end position="796"/>
    </location>
</feature>
<comment type="similarity">
    <text evidence="1">Belongs to the disease resistance NB-LRR family.</text>
</comment>
<dbReference type="PRINTS" id="PR00364">
    <property type="entry name" value="DISEASERSIST"/>
</dbReference>
<dbReference type="InterPro" id="IPR042197">
    <property type="entry name" value="Apaf_helical"/>
</dbReference>
<dbReference type="PANTHER" id="PTHR33463:SF105">
    <property type="entry name" value="AND NB-ARC DOMAIN DISEASE RESISTANCE PROTEIN, PUTATIVE-RELATED"/>
    <property type="match status" value="1"/>
</dbReference>
<dbReference type="GO" id="GO:0005524">
    <property type="term" value="F:ATP binding"/>
    <property type="evidence" value="ECO:0007669"/>
    <property type="project" value="UniProtKB-KW"/>
</dbReference>
<gene>
    <name evidence="9" type="primary">LOC106763355</name>
</gene>
<evidence type="ECO:0000256" key="2">
    <source>
        <dbReference type="ARBA" id="ARBA00022741"/>
    </source>
</evidence>
<keyword evidence="5" id="KW-0175">Coiled coil</keyword>
<feature type="coiled-coil region" evidence="5">
    <location>
        <begin position="71"/>
        <end position="132"/>
    </location>
</feature>
<dbReference type="AlphaFoldDB" id="A0A1S3UAJ0"/>
<dbReference type="InterPro" id="IPR027417">
    <property type="entry name" value="P-loop_NTPase"/>
</dbReference>
<dbReference type="GeneID" id="106763355"/>
<dbReference type="GO" id="GO:0043531">
    <property type="term" value="F:ADP binding"/>
    <property type="evidence" value="ECO:0007669"/>
    <property type="project" value="InterPro"/>
</dbReference>
<evidence type="ECO:0000256" key="3">
    <source>
        <dbReference type="ARBA" id="ARBA00022821"/>
    </source>
</evidence>
<dbReference type="STRING" id="3916.A0A1S3UAJ0"/>
<dbReference type="InterPro" id="IPR057135">
    <property type="entry name" value="At4g27190-like_LRR"/>
</dbReference>
<dbReference type="FunFam" id="3.40.50.300:FF:001091">
    <property type="entry name" value="Probable disease resistance protein At1g61300"/>
    <property type="match status" value="1"/>
</dbReference>
<protein>
    <submittedName>
        <fullName evidence="9">Disease resistance protein RPS2-like</fullName>
    </submittedName>
</protein>
<dbReference type="InterPro" id="IPR050905">
    <property type="entry name" value="Plant_NBS-LRR"/>
</dbReference>
<dbReference type="InterPro" id="IPR002182">
    <property type="entry name" value="NB-ARC"/>
</dbReference>
<evidence type="ECO:0000259" key="7">
    <source>
        <dbReference type="Pfam" id="PF23247"/>
    </source>
</evidence>
<dbReference type="Gene3D" id="1.10.8.430">
    <property type="entry name" value="Helical domain of apoptotic protease-activating factors"/>
    <property type="match status" value="1"/>
</dbReference>
<dbReference type="Pfam" id="PF23247">
    <property type="entry name" value="LRR_RPS2"/>
    <property type="match status" value="1"/>
</dbReference>
<dbReference type="RefSeq" id="XP_014503040.1">
    <property type="nucleotide sequence ID" value="XM_014647554.1"/>
</dbReference>
<evidence type="ECO:0000313" key="9">
    <source>
        <dbReference type="RefSeq" id="XP_014503040.1"/>
    </source>
</evidence>
<keyword evidence="8" id="KW-1185">Reference proteome</keyword>
<accession>A0A1S3UAJ0</accession>
<dbReference type="PANTHER" id="PTHR33463">
    <property type="entry name" value="NB-ARC DOMAIN-CONTAINING PROTEIN-RELATED"/>
    <property type="match status" value="1"/>
</dbReference>
<keyword evidence="4" id="KW-0067">ATP-binding</keyword>
<dbReference type="Proteomes" id="UP000087766">
    <property type="component" value="Chromosome 6"/>
</dbReference>
<dbReference type="SUPFAM" id="SSF52047">
    <property type="entry name" value="RNI-like"/>
    <property type="match status" value="1"/>
</dbReference>
<sequence>MEYILGILCHYAGKIAEYTLGSVCVCYINDFTLNVLDVKKSFEWIRGIMKEQIREITNGTEKFEPDFLKHVENLLKAAENVSERQQLLEERISNTNKSYFRRQRLYFLAKEIERETHKIQELLLDVKKIESLSRITELSNDLVAFKSPEEAYTEILAALKDRSVSIIGLVGFGGSGKTTLAKEVGKKAEEIKLFEKVVWATVSQLLNIRSIQDQIADQLNVKLKEEEASEIGRADRISEGLRKRTTLVILDDVWEKVNFEALGIPLDESSKGCCVLITTRSKEVCTSMKCQNIIEVNPLHYRKVRALFKFHANISNDSPEALKVLAERIVTKCNGSSTAIATLGSTLKDKTIEEFESAWLRLQNSEQLSSLKGLTSYQLCLKVSYDNLTNQLAKSLLLLCSIFPKNHEIDLEDLFRFGRGLGVIWRFGRMEKERRVMHAAINILKNSYMLAYVKEKEKVKMPDWIRDVALWIAAESGQAILTCTAVDPRVLIDDEITKDKNVIALWDMKNGELLNYEWNCPSLEILLLHSPEVGFTISNALIERLKMLKLLAFLKFEYGWKLPFETETPSWYTSPLSQSIESLKNLNTLSLRGYKLGDISVLESLEALEILDLRGSSFKQLPNGIVALQKLKLLDLYGCLIEKNNAYEVIGRCLRLEELYLYLLPSKEEFPHDSLSRDCRVYLHLKYIEGGYKNVIPSMRSQGMNQIVVLILEHCLDIEFLFDGTFTNSNVDMLHTKTVFSNLGTVRLHQMHGLREVFHDPSSQCSLERLQELSIDSCNQLYNTSFPRNSNLCSLKVLKLEFAQC</sequence>
<keyword evidence="3" id="KW-0611">Plant defense</keyword>
<dbReference type="KEGG" id="vra:106763355"/>
<evidence type="ECO:0000313" key="8">
    <source>
        <dbReference type="Proteomes" id="UP000087766"/>
    </source>
</evidence>
<evidence type="ECO:0000256" key="4">
    <source>
        <dbReference type="ARBA" id="ARBA00022840"/>
    </source>
</evidence>
<dbReference type="InterPro" id="IPR032675">
    <property type="entry name" value="LRR_dom_sf"/>
</dbReference>
<organism evidence="8 9">
    <name type="scientific">Vigna radiata var. radiata</name>
    <name type="common">Mung bean</name>
    <name type="synonym">Phaseolus aureus</name>
    <dbReference type="NCBI Taxonomy" id="3916"/>
    <lineage>
        <taxon>Eukaryota</taxon>
        <taxon>Viridiplantae</taxon>
        <taxon>Streptophyta</taxon>
        <taxon>Embryophyta</taxon>
        <taxon>Tracheophyta</taxon>
        <taxon>Spermatophyta</taxon>
        <taxon>Magnoliopsida</taxon>
        <taxon>eudicotyledons</taxon>
        <taxon>Gunneridae</taxon>
        <taxon>Pentapetalae</taxon>
        <taxon>rosids</taxon>
        <taxon>fabids</taxon>
        <taxon>Fabales</taxon>
        <taxon>Fabaceae</taxon>
        <taxon>Papilionoideae</taxon>
        <taxon>50 kb inversion clade</taxon>
        <taxon>NPAAA clade</taxon>
        <taxon>indigoferoid/millettioid clade</taxon>
        <taxon>Phaseoleae</taxon>
        <taxon>Vigna</taxon>
    </lineage>
</organism>
<evidence type="ECO:0000256" key="1">
    <source>
        <dbReference type="ARBA" id="ARBA00008894"/>
    </source>
</evidence>
<evidence type="ECO:0000256" key="5">
    <source>
        <dbReference type="SAM" id="Coils"/>
    </source>
</evidence>
<keyword evidence="2" id="KW-0547">Nucleotide-binding</keyword>
<name>A0A1S3UAJ0_VIGRR</name>
<reference evidence="8" key="1">
    <citation type="journal article" date="2014" name="Nat. Commun.">
        <title>Genome sequence of mungbean and insights into evolution within Vigna species.</title>
        <authorList>
            <person name="Kang Y.J."/>
            <person name="Kim S.K."/>
            <person name="Kim M.Y."/>
            <person name="Lestari P."/>
            <person name="Kim K.H."/>
            <person name="Ha B.K."/>
            <person name="Jun T.H."/>
            <person name="Hwang W.J."/>
            <person name="Lee T."/>
            <person name="Lee J."/>
            <person name="Shim S."/>
            <person name="Yoon M.Y."/>
            <person name="Jang Y.E."/>
            <person name="Han K.S."/>
            <person name="Taeprayoon P."/>
            <person name="Yoon N."/>
            <person name="Somta P."/>
            <person name="Tanya P."/>
            <person name="Kim K.S."/>
            <person name="Gwag J.G."/>
            <person name="Moon J.K."/>
            <person name="Lee Y.H."/>
            <person name="Park B.S."/>
            <person name="Bombarely A."/>
            <person name="Doyle J.J."/>
            <person name="Jackson S.A."/>
            <person name="Schafleitner R."/>
            <person name="Srinives P."/>
            <person name="Varshney R.K."/>
            <person name="Lee S.H."/>
        </authorList>
    </citation>
    <scope>NUCLEOTIDE SEQUENCE [LARGE SCALE GENOMIC DNA]</scope>
    <source>
        <strain evidence="8">cv. VC1973A</strain>
    </source>
</reference>